<dbReference type="Pfam" id="PF03417">
    <property type="entry name" value="AAT"/>
    <property type="match status" value="1"/>
</dbReference>
<sequence length="358" mass="38782">MKLHTFVTDITDPRERGRQLGERFALQIRQTVARYLAFFPKLGIDPLRARQIGEASLASLEAWCPELADEVQAIANGVDLPRWQLACLNARTEILATAPASTEGECSTTVHAPAGARAPRTLQTWDWHDSLAPDGLLMQFATRHGRTVKLFTECGMLAKLGVNSAGLGLHFNILHHASDNDSAGVPVHAIARRLLEEATTVQEAIELARSARVSASTVLTVFTRHDANPRAASIELSPAGVGVVVPRADGWLLHTNHFLDRALSGGECMPDSSTTRERFAHLNDVVNGMTSADVRERAAAMCGAAGDQAVVCFHPDLSLPDTERWETLLTVGIDTDGCALEYAAGNPHDLARDGFQRF</sequence>
<dbReference type="RefSeq" id="WP_060246381.1">
    <property type="nucleotide sequence ID" value="NZ_LPJR01000087.1"/>
</dbReference>
<reference evidence="2 3" key="1">
    <citation type="submission" date="2015-11" db="EMBL/GenBank/DDBJ databases">
        <title>Expanding the genomic diversity of Burkholderia species for the development of highly accurate diagnostics.</title>
        <authorList>
            <person name="Sahl J."/>
            <person name="Keim P."/>
            <person name="Wagner D."/>
        </authorList>
    </citation>
    <scope>NUCLEOTIDE SEQUENCE [LARGE SCALE GENOMIC DNA]</scope>
    <source>
        <strain evidence="2 3">MSMB368WGS</strain>
    </source>
</reference>
<feature type="domain" description="Peptidase C45 hydrolase" evidence="1">
    <location>
        <begin position="159"/>
        <end position="302"/>
    </location>
</feature>
<dbReference type="NCBIfam" id="NF040521">
    <property type="entry name" value="C45_proenzyme"/>
    <property type="match status" value="1"/>
</dbReference>
<organism evidence="2 3">
    <name type="scientific">Burkholderia pseudomultivorans</name>
    <dbReference type="NCBI Taxonomy" id="1207504"/>
    <lineage>
        <taxon>Bacteria</taxon>
        <taxon>Pseudomonadati</taxon>
        <taxon>Pseudomonadota</taxon>
        <taxon>Betaproteobacteria</taxon>
        <taxon>Burkholderiales</taxon>
        <taxon>Burkholderiaceae</taxon>
        <taxon>Burkholderia</taxon>
        <taxon>Burkholderia cepacia complex</taxon>
    </lineage>
</organism>
<dbReference type="Proteomes" id="UP000062912">
    <property type="component" value="Unassembled WGS sequence"/>
</dbReference>
<evidence type="ECO:0000313" key="3">
    <source>
        <dbReference type="Proteomes" id="UP000062912"/>
    </source>
</evidence>
<dbReference type="OrthoDB" id="2910336at2"/>
<dbReference type="InterPro" id="IPR047801">
    <property type="entry name" value="Peptidase_C45"/>
</dbReference>
<protein>
    <submittedName>
        <fullName evidence="2">Peptidase C45</fullName>
    </submittedName>
</protein>
<dbReference type="EMBL" id="LPJR01000087">
    <property type="protein sequence ID" value="KWF18669.1"/>
    <property type="molecule type" value="Genomic_DNA"/>
</dbReference>
<dbReference type="PANTHER" id="PTHR34180">
    <property type="entry name" value="PEPTIDASE C45"/>
    <property type="match status" value="1"/>
</dbReference>
<comment type="caution">
    <text evidence="2">The sequence shown here is derived from an EMBL/GenBank/DDBJ whole genome shotgun (WGS) entry which is preliminary data.</text>
</comment>
<dbReference type="InterPro" id="IPR005079">
    <property type="entry name" value="Peptidase_C45_hydrolase"/>
</dbReference>
<dbReference type="Gene3D" id="1.10.10.2120">
    <property type="match status" value="1"/>
</dbReference>
<dbReference type="PANTHER" id="PTHR34180:SF1">
    <property type="entry name" value="BETA-ALANYL-DOPAMINE_CARCININE HYDROLASE"/>
    <property type="match status" value="1"/>
</dbReference>
<evidence type="ECO:0000313" key="2">
    <source>
        <dbReference type="EMBL" id="KWF18669.1"/>
    </source>
</evidence>
<evidence type="ECO:0000259" key="1">
    <source>
        <dbReference type="Pfam" id="PF03417"/>
    </source>
</evidence>
<dbReference type="AlphaFoldDB" id="A0A132E967"/>
<proteinExistence type="predicted"/>
<name>A0A132E967_9BURK</name>
<gene>
    <name evidence="2" type="ORF">WT56_30280</name>
</gene>
<dbReference type="Gene3D" id="3.60.60.10">
    <property type="entry name" value="Penicillin V Acylase, Chain A"/>
    <property type="match status" value="1"/>
</dbReference>
<dbReference type="InterPro" id="IPR047794">
    <property type="entry name" value="C45_proenzyme-like"/>
</dbReference>
<accession>A0A132E967</accession>